<dbReference type="GO" id="GO:0005524">
    <property type="term" value="F:ATP binding"/>
    <property type="evidence" value="ECO:0007669"/>
    <property type="project" value="UniProtKB-UniRule"/>
</dbReference>
<comment type="catalytic activity">
    <reaction evidence="5 6">
        <text>biotin + L-lysyl-[protein] + ATP = N(6)-biotinyl-L-lysyl-[protein] + AMP + diphosphate + H(+)</text>
        <dbReference type="Rhea" id="RHEA:11756"/>
        <dbReference type="Rhea" id="RHEA-COMP:9752"/>
        <dbReference type="Rhea" id="RHEA-COMP:10505"/>
        <dbReference type="ChEBI" id="CHEBI:15378"/>
        <dbReference type="ChEBI" id="CHEBI:29969"/>
        <dbReference type="ChEBI" id="CHEBI:30616"/>
        <dbReference type="ChEBI" id="CHEBI:33019"/>
        <dbReference type="ChEBI" id="CHEBI:57586"/>
        <dbReference type="ChEBI" id="CHEBI:83144"/>
        <dbReference type="ChEBI" id="CHEBI:456215"/>
        <dbReference type="EC" id="6.3.4.15"/>
    </reaction>
</comment>
<evidence type="ECO:0000256" key="1">
    <source>
        <dbReference type="ARBA" id="ARBA00022598"/>
    </source>
</evidence>
<reference evidence="8 9" key="1">
    <citation type="submission" date="2017-04" db="EMBL/GenBank/DDBJ databases">
        <title>Draft genome sequence of Zooshikella ganghwensis VG4 isolated from Red Sea sediments.</title>
        <authorList>
            <person name="Rehman Z."/>
            <person name="Alam I."/>
            <person name="Kamau A."/>
            <person name="Bajic V."/>
            <person name="Leiknes T."/>
        </authorList>
    </citation>
    <scope>NUCLEOTIDE SEQUENCE [LARGE SCALE GENOMIC DNA]</scope>
    <source>
        <strain evidence="8 9">VG4</strain>
    </source>
</reference>
<dbReference type="Pfam" id="PF08279">
    <property type="entry name" value="HTH_11"/>
    <property type="match status" value="1"/>
</dbReference>
<dbReference type="GO" id="GO:0003677">
    <property type="term" value="F:DNA binding"/>
    <property type="evidence" value="ECO:0007669"/>
    <property type="project" value="UniProtKB-UniRule"/>
</dbReference>
<dbReference type="NCBIfam" id="TIGR00121">
    <property type="entry name" value="birA_ligase"/>
    <property type="match status" value="1"/>
</dbReference>
<dbReference type="InterPro" id="IPR004143">
    <property type="entry name" value="BPL_LPL_catalytic"/>
</dbReference>
<evidence type="ECO:0000313" key="9">
    <source>
        <dbReference type="Proteomes" id="UP000257039"/>
    </source>
</evidence>
<dbReference type="Pfam" id="PF02237">
    <property type="entry name" value="BPL_C"/>
    <property type="match status" value="1"/>
</dbReference>
<feature type="binding site" evidence="6">
    <location>
        <begin position="116"/>
        <end position="118"/>
    </location>
    <ligand>
        <name>biotin</name>
        <dbReference type="ChEBI" id="CHEBI:57586"/>
    </ligand>
</feature>
<dbReference type="InterPro" id="IPR013196">
    <property type="entry name" value="HTH_11"/>
</dbReference>
<evidence type="ECO:0000256" key="4">
    <source>
        <dbReference type="ARBA" id="ARBA00023267"/>
    </source>
</evidence>
<dbReference type="HAMAP" id="MF_00978">
    <property type="entry name" value="Bifunct_BirA"/>
    <property type="match status" value="1"/>
</dbReference>
<dbReference type="NCBIfam" id="NF008847">
    <property type="entry name" value="PRK11886.1-2"/>
    <property type="match status" value="1"/>
</dbReference>
<dbReference type="PANTHER" id="PTHR12835">
    <property type="entry name" value="BIOTIN PROTEIN LIGASE"/>
    <property type="match status" value="1"/>
</dbReference>
<proteinExistence type="inferred from homology"/>
<dbReference type="Proteomes" id="UP000257039">
    <property type="component" value="Unassembled WGS sequence"/>
</dbReference>
<keyword evidence="9" id="KW-1185">Reference proteome</keyword>
<dbReference type="GO" id="GO:0006355">
    <property type="term" value="P:regulation of DNA-templated transcription"/>
    <property type="evidence" value="ECO:0007669"/>
    <property type="project" value="UniProtKB-UniRule"/>
</dbReference>
<keyword evidence="6" id="KW-0804">Transcription</keyword>
<dbReference type="EMBL" id="NDXW01000001">
    <property type="protein sequence ID" value="RDH45994.1"/>
    <property type="molecule type" value="Genomic_DNA"/>
</dbReference>
<feature type="domain" description="BPL/LPL catalytic" evidence="7">
    <location>
        <begin position="69"/>
        <end position="257"/>
    </location>
</feature>
<dbReference type="GO" id="GO:0005737">
    <property type="term" value="C:cytoplasm"/>
    <property type="evidence" value="ECO:0007669"/>
    <property type="project" value="TreeGrafter"/>
</dbReference>
<comment type="similarity">
    <text evidence="6">Belongs to the biotin--protein ligase family.</text>
</comment>
<dbReference type="SUPFAM" id="SSF55681">
    <property type="entry name" value="Class II aaRS and biotin synthetases"/>
    <property type="match status" value="1"/>
</dbReference>
<dbReference type="Pfam" id="PF03099">
    <property type="entry name" value="BPL_LplA_LipB"/>
    <property type="match status" value="1"/>
</dbReference>
<keyword evidence="2 6" id="KW-0547">Nucleotide-binding</keyword>
<dbReference type="InterPro" id="IPR003142">
    <property type="entry name" value="BPL_C"/>
</dbReference>
<comment type="caution">
    <text evidence="8">The sequence shown here is derived from an EMBL/GenBank/DDBJ whole genome shotgun (WGS) entry which is preliminary data.</text>
</comment>
<dbReference type="PROSITE" id="PS51733">
    <property type="entry name" value="BPL_LPL_CATALYTIC"/>
    <property type="match status" value="1"/>
</dbReference>
<keyword evidence="6" id="KW-0678">Repressor</keyword>
<dbReference type="RefSeq" id="WP_094788831.1">
    <property type="nucleotide sequence ID" value="NZ_JAEVHG010000015.1"/>
</dbReference>
<dbReference type="InterPro" id="IPR036388">
    <property type="entry name" value="WH-like_DNA-bd_sf"/>
</dbReference>
<keyword evidence="6" id="KW-0238">DNA-binding</keyword>
<dbReference type="Gene3D" id="2.30.30.100">
    <property type="match status" value="1"/>
</dbReference>
<dbReference type="Gene3D" id="3.30.930.10">
    <property type="entry name" value="Bira Bifunctional Protein, Domain 2"/>
    <property type="match status" value="1"/>
</dbReference>
<dbReference type="InterPro" id="IPR036390">
    <property type="entry name" value="WH_DNA-bd_sf"/>
</dbReference>
<feature type="binding site" evidence="6">
    <location>
        <begin position="88"/>
        <end position="90"/>
    </location>
    <ligand>
        <name>biotin</name>
        <dbReference type="ChEBI" id="CHEBI:57586"/>
    </ligand>
</feature>
<keyword evidence="1 6" id="KW-0436">Ligase</keyword>
<feature type="DNA-binding region" description="H-T-H motif" evidence="6">
    <location>
        <begin position="16"/>
        <end position="35"/>
    </location>
</feature>
<dbReference type="InterPro" id="IPR030855">
    <property type="entry name" value="Bifunct_BirA"/>
</dbReference>
<protein>
    <recommendedName>
        <fullName evidence="6">Bifunctional ligase/repressor BirA</fullName>
    </recommendedName>
    <alternativeName>
        <fullName evidence="6">Biotin operon repressor</fullName>
    </alternativeName>
    <alternativeName>
        <fullName evidence="6">Biotin--[acetyl-CoA-carboxylase] ligase</fullName>
        <ecNumber evidence="6">6.3.4.15</ecNumber>
    </alternativeName>
    <alternativeName>
        <fullName evidence="6">Biotin--protein ligase</fullName>
    </alternativeName>
    <alternativeName>
        <fullName evidence="6">Biotin-[acetyl-CoA carboxylase] synthetase</fullName>
    </alternativeName>
</protein>
<keyword evidence="3 6" id="KW-0067">ATP-binding</keyword>
<dbReference type="EC" id="6.3.4.15" evidence="6"/>
<dbReference type="CDD" id="cd16442">
    <property type="entry name" value="BPL"/>
    <property type="match status" value="1"/>
</dbReference>
<dbReference type="SUPFAM" id="SSF50037">
    <property type="entry name" value="C-terminal domain of transcriptional repressors"/>
    <property type="match status" value="1"/>
</dbReference>
<dbReference type="PANTHER" id="PTHR12835:SF5">
    <property type="entry name" value="BIOTIN--PROTEIN LIGASE"/>
    <property type="match status" value="1"/>
</dbReference>
<keyword evidence="4 6" id="KW-0092">Biotin</keyword>
<dbReference type="InterPro" id="IPR004408">
    <property type="entry name" value="Biotin_CoA_COase_ligase"/>
</dbReference>
<dbReference type="Gene3D" id="1.10.10.10">
    <property type="entry name" value="Winged helix-like DNA-binding domain superfamily/Winged helix DNA-binding domain"/>
    <property type="match status" value="1"/>
</dbReference>
<dbReference type="InterPro" id="IPR008988">
    <property type="entry name" value="Transcriptional_repressor_C"/>
</dbReference>
<evidence type="ECO:0000256" key="6">
    <source>
        <dbReference type="HAMAP-Rule" id="MF_00978"/>
    </source>
</evidence>
<evidence type="ECO:0000259" key="7">
    <source>
        <dbReference type="PROSITE" id="PS51733"/>
    </source>
</evidence>
<evidence type="ECO:0000256" key="5">
    <source>
        <dbReference type="ARBA" id="ARBA00047846"/>
    </source>
</evidence>
<dbReference type="SUPFAM" id="SSF46785">
    <property type="entry name" value="Winged helix' DNA-binding domain"/>
    <property type="match status" value="1"/>
</dbReference>
<evidence type="ECO:0000313" key="8">
    <source>
        <dbReference type="EMBL" id="RDH45994.1"/>
    </source>
</evidence>
<keyword evidence="6" id="KW-0805">Transcription regulation</keyword>
<comment type="function">
    <text evidence="6">Acts both as a biotin--[acetyl-CoA-carboxylase] ligase and a biotin-operon repressor. In the presence of ATP, BirA activates biotin to form the BirA-biotinyl-5'-adenylate (BirA-bio-5'-AMP or holoBirA) complex. HoloBirA can either transfer the biotinyl moiety to the biotin carboxyl carrier protein (BCCP) subunit of acetyl-CoA carboxylase, or bind to the biotin operator site and inhibit transcription of the operon.</text>
</comment>
<feature type="binding site" evidence="6">
    <location>
        <position position="112"/>
    </location>
    <ligand>
        <name>biotin</name>
        <dbReference type="ChEBI" id="CHEBI:57586"/>
    </ligand>
</feature>
<accession>A0A4P9VU74</accession>
<dbReference type="AlphaFoldDB" id="A0A4P9VU74"/>
<feature type="binding site" evidence="6">
    <location>
        <position position="183"/>
    </location>
    <ligand>
        <name>biotin</name>
        <dbReference type="ChEBI" id="CHEBI:57586"/>
    </ligand>
</feature>
<evidence type="ECO:0000256" key="2">
    <source>
        <dbReference type="ARBA" id="ARBA00022741"/>
    </source>
</evidence>
<organism evidence="8 9">
    <name type="scientific">Zooshikella ganghwensis</name>
    <dbReference type="NCBI Taxonomy" id="202772"/>
    <lineage>
        <taxon>Bacteria</taxon>
        <taxon>Pseudomonadati</taxon>
        <taxon>Pseudomonadota</taxon>
        <taxon>Gammaproteobacteria</taxon>
        <taxon>Oceanospirillales</taxon>
        <taxon>Zooshikellaceae</taxon>
        <taxon>Zooshikella</taxon>
    </lineage>
</organism>
<gene>
    <name evidence="6" type="primary">birA</name>
    <name evidence="8" type="ORF">B9G39_22470</name>
</gene>
<evidence type="ECO:0000256" key="3">
    <source>
        <dbReference type="ARBA" id="ARBA00022840"/>
    </source>
</evidence>
<dbReference type="InterPro" id="IPR045864">
    <property type="entry name" value="aa-tRNA-synth_II/BPL/LPL"/>
</dbReference>
<dbReference type="GO" id="GO:0004077">
    <property type="term" value="F:biotin--[biotin carboxyl-carrier protein] ligase activity"/>
    <property type="evidence" value="ECO:0007669"/>
    <property type="project" value="UniProtKB-UniRule"/>
</dbReference>
<sequence length="327" mass="35740">MKALLEILSDGKFHSGEALGKSLGVTRAAVWKKLKSLQSLGLRLDSIPGKGYRVQKGVELLEKQKITKELSSDFAETLEMDFFVTIPSSNDVAMSKARSGIKKNYFCFTEHQSVGRGRQGRTWISPLGNNLYFSTLWTFYNGIAGLEGLSLAVGLAVVKGLEQLGVQQLTLKWPNDVLLGGKKAAGILLEVMGDPAGECQVIIGVGINIDLPTNNEVEKKINQSVAAVSQYTSRKISRNKLAAVLIRELSKVLSTFQREGFTHFQSDWQSYDAFFDEPVNIIHGHQYVPGIAKGVDVSGGIKVLTAEGIVVYKGGEVSLRRRTDSYG</sequence>
<name>A0A4P9VU74_9GAMM</name>